<sequence>TSSPVIFQVANFIMINLSTLLSILKISFSYLSL</sequence>
<keyword evidence="1" id="KW-1133">Transmembrane helix</keyword>
<reference evidence="2 3" key="1">
    <citation type="journal article" date="2010" name="Science">
        <title>Genomic comparison of the ants Camponotus floridanus and Harpegnathos saltator.</title>
        <authorList>
            <person name="Bonasio R."/>
            <person name="Zhang G."/>
            <person name="Ye C."/>
            <person name="Mutti N.S."/>
            <person name="Fang X."/>
            <person name="Qin N."/>
            <person name="Donahue G."/>
            <person name="Yang P."/>
            <person name="Li Q."/>
            <person name="Li C."/>
            <person name="Zhang P."/>
            <person name="Huang Z."/>
            <person name="Berger S.L."/>
            <person name="Reinberg D."/>
            <person name="Wang J."/>
            <person name="Liebig J."/>
        </authorList>
    </citation>
    <scope>NUCLEOTIDE SEQUENCE [LARGE SCALE GENOMIC DNA]</scope>
    <source>
        <strain evidence="3">C129</strain>
    </source>
</reference>
<accession>E2AS32</accession>
<feature type="transmembrane region" description="Helical" evidence="1">
    <location>
        <begin position="6"/>
        <end position="28"/>
    </location>
</feature>
<dbReference type="EMBL" id="GL442221">
    <property type="protein sequence ID" value="EFN63732.1"/>
    <property type="molecule type" value="Genomic_DNA"/>
</dbReference>
<keyword evidence="3" id="KW-1185">Reference proteome</keyword>
<protein>
    <submittedName>
        <fullName evidence="2">Uncharacterized protein</fullName>
    </submittedName>
</protein>
<feature type="non-terminal residue" evidence="2">
    <location>
        <position position="1"/>
    </location>
</feature>
<dbReference type="Proteomes" id="UP000000311">
    <property type="component" value="Unassembled WGS sequence"/>
</dbReference>
<feature type="non-terminal residue" evidence="2">
    <location>
        <position position="33"/>
    </location>
</feature>
<proteinExistence type="predicted"/>
<keyword evidence="1" id="KW-0472">Membrane</keyword>
<evidence type="ECO:0000256" key="1">
    <source>
        <dbReference type="SAM" id="Phobius"/>
    </source>
</evidence>
<keyword evidence="1" id="KW-0812">Transmembrane</keyword>
<evidence type="ECO:0000313" key="3">
    <source>
        <dbReference type="Proteomes" id="UP000000311"/>
    </source>
</evidence>
<dbReference type="AlphaFoldDB" id="E2AS32"/>
<organism evidence="3">
    <name type="scientific">Camponotus floridanus</name>
    <name type="common">Florida carpenter ant</name>
    <dbReference type="NCBI Taxonomy" id="104421"/>
    <lineage>
        <taxon>Eukaryota</taxon>
        <taxon>Metazoa</taxon>
        <taxon>Ecdysozoa</taxon>
        <taxon>Arthropoda</taxon>
        <taxon>Hexapoda</taxon>
        <taxon>Insecta</taxon>
        <taxon>Pterygota</taxon>
        <taxon>Neoptera</taxon>
        <taxon>Endopterygota</taxon>
        <taxon>Hymenoptera</taxon>
        <taxon>Apocrita</taxon>
        <taxon>Aculeata</taxon>
        <taxon>Formicoidea</taxon>
        <taxon>Formicidae</taxon>
        <taxon>Formicinae</taxon>
        <taxon>Camponotus</taxon>
    </lineage>
</organism>
<evidence type="ECO:0000313" key="2">
    <source>
        <dbReference type="EMBL" id="EFN63732.1"/>
    </source>
</evidence>
<gene>
    <name evidence="2" type="ORF">EAG_12038</name>
</gene>
<name>E2AS32_CAMFO</name>
<dbReference type="InParanoid" id="E2AS32"/>